<evidence type="ECO:0000256" key="10">
    <source>
        <dbReference type="HAMAP-Rule" id="MF_00454"/>
    </source>
</evidence>
<dbReference type="GO" id="GO:0046872">
    <property type="term" value="F:metal ion binding"/>
    <property type="evidence" value="ECO:0007669"/>
    <property type="project" value="UniProtKB-KW"/>
</dbReference>
<dbReference type="HAMAP" id="MF_00454">
    <property type="entry name" value="FluC"/>
    <property type="match status" value="1"/>
</dbReference>
<evidence type="ECO:0000256" key="9">
    <source>
        <dbReference type="ARBA" id="ARBA00049940"/>
    </source>
</evidence>
<reference evidence="11 12" key="1">
    <citation type="submission" date="2019-09" db="EMBL/GenBank/DDBJ databases">
        <title>Whole genome sequences of isolates from the Mars Exploration Rovers.</title>
        <authorList>
            <person name="Seuylemezian A."/>
            <person name="Vaishampayan P."/>
        </authorList>
    </citation>
    <scope>NUCLEOTIDE SEQUENCE [LARGE SCALE GENOMIC DNA]</scope>
    <source>
        <strain evidence="11 12">MER_TA_151</strain>
    </source>
</reference>
<protein>
    <recommendedName>
        <fullName evidence="10">Fluoride-specific ion channel FluC</fullName>
    </recommendedName>
</protein>
<comment type="function">
    <text evidence="9 10">Fluoride-specific ion channel. Important for reducing fluoride concentration in the cell, thus reducing its toxicity.</text>
</comment>
<evidence type="ECO:0000256" key="2">
    <source>
        <dbReference type="ARBA" id="ARBA00022475"/>
    </source>
</evidence>
<evidence type="ECO:0000313" key="12">
    <source>
        <dbReference type="Proteomes" id="UP000326671"/>
    </source>
</evidence>
<dbReference type="OrthoDB" id="9799631at2"/>
<keyword evidence="12" id="KW-1185">Reference proteome</keyword>
<keyword evidence="3 10" id="KW-0812">Transmembrane</keyword>
<feature type="transmembrane region" description="Helical" evidence="10">
    <location>
        <begin position="31"/>
        <end position="50"/>
    </location>
</feature>
<gene>
    <name evidence="10 11" type="primary">crcB</name>
    <name evidence="10" type="synonym">fluC</name>
    <name evidence="11" type="ORF">F4V44_17530</name>
</gene>
<dbReference type="Pfam" id="PF02537">
    <property type="entry name" value="CRCB"/>
    <property type="match status" value="1"/>
</dbReference>
<organism evidence="11 12">
    <name type="scientific">Niallia endozanthoxylica</name>
    <dbReference type="NCBI Taxonomy" id="2036016"/>
    <lineage>
        <taxon>Bacteria</taxon>
        <taxon>Bacillati</taxon>
        <taxon>Bacillota</taxon>
        <taxon>Bacilli</taxon>
        <taxon>Bacillales</taxon>
        <taxon>Bacillaceae</taxon>
        <taxon>Niallia</taxon>
    </lineage>
</organism>
<dbReference type="EMBL" id="VYKL01000026">
    <property type="protein sequence ID" value="KAA9021775.1"/>
    <property type="molecule type" value="Genomic_DNA"/>
</dbReference>
<dbReference type="RefSeq" id="WP_150441301.1">
    <property type="nucleotide sequence ID" value="NZ_VYKL01000026.1"/>
</dbReference>
<name>A0A5J5HLY6_9BACI</name>
<feature type="transmembrane region" description="Helical" evidence="10">
    <location>
        <begin position="62"/>
        <end position="80"/>
    </location>
</feature>
<evidence type="ECO:0000256" key="4">
    <source>
        <dbReference type="ARBA" id="ARBA00022989"/>
    </source>
</evidence>
<dbReference type="GO" id="GO:0005886">
    <property type="term" value="C:plasma membrane"/>
    <property type="evidence" value="ECO:0007669"/>
    <property type="project" value="UniProtKB-SubCell"/>
</dbReference>
<dbReference type="GO" id="GO:0062054">
    <property type="term" value="F:fluoride channel activity"/>
    <property type="evidence" value="ECO:0007669"/>
    <property type="project" value="UniProtKB-UniRule"/>
</dbReference>
<keyword evidence="2 10" id="KW-1003">Cell membrane</keyword>
<feature type="binding site" evidence="10">
    <location>
        <position position="75"/>
    </location>
    <ligand>
        <name>Na(+)</name>
        <dbReference type="ChEBI" id="CHEBI:29101"/>
        <note>structural</note>
    </ligand>
</feature>
<keyword evidence="6 10" id="KW-0407">Ion channel</keyword>
<keyword evidence="10" id="KW-0406">Ion transport</keyword>
<evidence type="ECO:0000256" key="8">
    <source>
        <dbReference type="ARBA" id="ARBA00035585"/>
    </source>
</evidence>
<evidence type="ECO:0000313" key="11">
    <source>
        <dbReference type="EMBL" id="KAA9021775.1"/>
    </source>
</evidence>
<evidence type="ECO:0000256" key="7">
    <source>
        <dbReference type="ARBA" id="ARBA00035120"/>
    </source>
</evidence>
<comment type="catalytic activity">
    <reaction evidence="8">
        <text>fluoride(in) = fluoride(out)</text>
        <dbReference type="Rhea" id="RHEA:76159"/>
        <dbReference type="ChEBI" id="CHEBI:17051"/>
    </reaction>
    <physiologicalReaction direction="left-to-right" evidence="8">
        <dbReference type="Rhea" id="RHEA:76160"/>
    </physiologicalReaction>
</comment>
<feature type="binding site" evidence="10">
    <location>
        <position position="72"/>
    </location>
    <ligand>
        <name>Na(+)</name>
        <dbReference type="ChEBI" id="CHEBI:29101"/>
        <note>structural</note>
    </ligand>
</feature>
<keyword evidence="4 10" id="KW-1133">Transmembrane helix</keyword>
<dbReference type="PANTHER" id="PTHR28259:SF1">
    <property type="entry name" value="FLUORIDE EXPORT PROTEIN 1-RELATED"/>
    <property type="match status" value="1"/>
</dbReference>
<keyword evidence="10" id="KW-0915">Sodium</keyword>
<dbReference type="GO" id="GO:0140114">
    <property type="term" value="P:cellular detoxification of fluoride"/>
    <property type="evidence" value="ECO:0007669"/>
    <property type="project" value="UniProtKB-UniRule"/>
</dbReference>
<dbReference type="PANTHER" id="PTHR28259">
    <property type="entry name" value="FLUORIDE EXPORT PROTEIN 1-RELATED"/>
    <property type="match status" value="1"/>
</dbReference>
<dbReference type="Proteomes" id="UP000326671">
    <property type="component" value="Unassembled WGS sequence"/>
</dbReference>
<accession>A0A5J5HLY6</accession>
<feature type="transmembrane region" description="Helical" evidence="10">
    <location>
        <begin position="92"/>
        <end position="113"/>
    </location>
</feature>
<comment type="similarity">
    <text evidence="7 10">Belongs to the fluoride channel Fluc/FEX (TC 1.A.43) family.</text>
</comment>
<evidence type="ECO:0000256" key="6">
    <source>
        <dbReference type="ARBA" id="ARBA00023303"/>
    </source>
</evidence>
<keyword evidence="10" id="KW-0479">Metal-binding</keyword>
<comment type="caution">
    <text evidence="11">The sequence shown here is derived from an EMBL/GenBank/DDBJ whole genome shotgun (WGS) entry which is preliminary data.</text>
</comment>
<keyword evidence="10" id="KW-0813">Transport</keyword>
<dbReference type="InterPro" id="IPR003691">
    <property type="entry name" value="FluC"/>
</dbReference>
<dbReference type="NCBIfam" id="TIGR00494">
    <property type="entry name" value="crcB"/>
    <property type="match status" value="1"/>
</dbReference>
<evidence type="ECO:0000256" key="5">
    <source>
        <dbReference type="ARBA" id="ARBA00023136"/>
    </source>
</evidence>
<dbReference type="AlphaFoldDB" id="A0A5J5HLY6"/>
<evidence type="ECO:0000256" key="3">
    <source>
        <dbReference type="ARBA" id="ARBA00022692"/>
    </source>
</evidence>
<proteinExistence type="inferred from homology"/>
<evidence type="ECO:0000256" key="1">
    <source>
        <dbReference type="ARBA" id="ARBA00004651"/>
    </source>
</evidence>
<comment type="subcellular location">
    <subcellularLocation>
        <location evidence="1 10">Cell membrane</location>
        <topology evidence="1 10">Multi-pass membrane protein</topology>
    </subcellularLocation>
</comment>
<comment type="activity regulation">
    <text evidence="10">Na(+) is not transported, but it plays an essential structural role and its presence is essential for fluoride channel function.</text>
</comment>
<sequence>MNILFVMIGGFFGSISRYSLGEWIHSGNGFPFGTLFINLIGCFILGWFLTFASRSKKVKHEWSLLIGTGFIGSFTTFSTFSVETLQLFQRGFIWQALLYILASTVFGILLAFVGHKIANFRTIGAED</sequence>
<keyword evidence="5 10" id="KW-0472">Membrane</keyword>